<dbReference type="GO" id="GO:0032259">
    <property type="term" value="P:methylation"/>
    <property type="evidence" value="ECO:0007669"/>
    <property type="project" value="UniProtKB-KW"/>
</dbReference>
<reference evidence="2" key="1">
    <citation type="journal article" date="2021" name="PeerJ">
        <title>Extensive microbial diversity within the chicken gut microbiome revealed by metagenomics and culture.</title>
        <authorList>
            <person name="Gilroy R."/>
            <person name="Ravi A."/>
            <person name="Getino M."/>
            <person name="Pursley I."/>
            <person name="Horton D.L."/>
            <person name="Alikhan N.F."/>
            <person name="Baker D."/>
            <person name="Gharbi K."/>
            <person name="Hall N."/>
            <person name="Watson M."/>
            <person name="Adriaenssens E.M."/>
            <person name="Foster-Nyarko E."/>
            <person name="Jarju S."/>
            <person name="Secka A."/>
            <person name="Antonio M."/>
            <person name="Oren A."/>
            <person name="Chaudhuri R.R."/>
            <person name="La Ragione R."/>
            <person name="Hildebrand F."/>
            <person name="Pallen M.J."/>
        </authorList>
    </citation>
    <scope>NUCLEOTIDE SEQUENCE</scope>
    <source>
        <strain evidence="2">CHK178-16964</strain>
    </source>
</reference>
<dbReference type="Proteomes" id="UP000823900">
    <property type="component" value="Unassembled WGS sequence"/>
</dbReference>
<reference evidence="2" key="2">
    <citation type="submission" date="2021-04" db="EMBL/GenBank/DDBJ databases">
        <authorList>
            <person name="Gilroy R."/>
        </authorList>
    </citation>
    <scope>NUCLEOTIDE SEQUENCE</scope>
    <source>
        <strain evidence="2">CHK178-16964</strain>
    </source>
</reference>
<dbReference type="PANTHER" id="PTHR13369:SF3">
    <property type="entry name" value="METHYLTRANSFERASE DOMAIN-CONTAINING PROTEIN"/>
    <property type="match status" value="1"/>
</dbReference>
<dbReference type="AlphaFoldDB" id="A0A9D2KNX0"/>
<evidence type="ECO:0000313" key="3">
    <source>
        <dbReference type="Proteomes" id="UP000823900"/>
    </source>
</evidence>
<dbReference type="PANTHER" id="PTHR13369">
    <property type="match status" value="1"/>
</dbReference>
<protein>
    <submittedName>
        <fullName evidence="2">SAM-dependent methyltransferase</fullName>
    </submittedName>
</protein>
<dbReference type="GO" id="GO:0005737">
    <property type="term" value="C:cytoplasm"/>
    <property type="evidence" value="ECO:0007669"/>
    <property type="project" value="TreeGrafter"/>
</dbReference>
<sequence>MNEQERTRLKDVLDDFLDGRLYGATISNPLSKGGIEKVKIRPVMLRGSLVFQAEEFKGNQTFHKNLEKEDAKEYVSRCMDGSFKQLELKSQTGEARLLVNKKGAFNLKVKKEELQDKSGEAIPVLSHNRKKKYVLEEGRPVPFLIDLGVMTEEGKIVRARYDKFRQINRFLEFIEDILPNLDKGRENVIIDFGCGKSYLTFAMYYYLKELKGYPIRVIGLDLKKDVIDRCNVLSRAYGFDCLQFYTGDIASFEGVDHVDMVVTLHACDTATDYALAKAVRWGAKVILSVPCCQHELNRQIRSELLEPVLQYGLIKERMAALFTDGIRAQLLEGAGYRTQILEFIDMEHTPKNILIRAVKQGEKKDNKKELEDMLQFLHGDPLLKKLLAEDPTGS</sequence>
<evidence type="ECO:0000259" key="1">
    <source>
        <dbReference type="Pfam" id="PF13679"/>
    </source>
</evidence>
<gene>
    <name evidence="2" type="ORF">IAA07_08535</name>
</gene>
<organism evidence="2 3">
    <name type="scientific">Candidatus Lachnoclostridium stercoravium</name>
    <dbReference type="NCBI Taxonomy" id="2838633"/>
    <lineage>
        <taxon>Bacteria</taxon>
        <taxon>Bacillati</taxon>
        <taxon>Bacillota</taxon>
        <taxon>Clostridia</taxon>
        <taxon>Lachnospirales</taxon>
        <taxon>Lachnospiraceae</taxon>
    </lineage>
</organism>
<dbReference type="InterPro" id="IPR029063">
    <property type="entry name" value="SAM-dependent_MTases_sf"/>
</dbReference>
<dbReference type="EMBL" id="DWZA01000074">
    <property type="protein sequence ID" value="HJA71604.1"/>
    <property type="molecule type" value="Genomic_DNA"/>
</dbReference>
<comment type="caution">
    <text evidence="2">The sequence shown here is derived from an EMBL/GenBank/DDBJ whole genome shotgun (WGS) entry which is preliminary data.</text>
</comment>
<keyword evidence="2" id="KW-0489">Methyltransferase</keyword>
<name>A0A9D2KNX0_9FIRM</name>
<dbReference type="Gene3D" id="3.40.50.150">
    <property type="entry name" value="Vaccinia Virus protein VP39"/>
    <property type="match status" value="1"/>
</dbReference>
<dbReference type="GO" id="GO:0008168">
    <property type="term" value="F:methyltransferase activity"/>
    <property type="evidence" value="ECO:0007669"/>
    <property type="project" value="UniProtKB-KW"/>
</dbReference>
<proteinExistence type="predicted"/>
<accession>A0A9D2KNX0</accession>
<keyword evidence="2" id="KW-0808">Transferase</keyword>
<dbReference type="InterPro" id="IPR025714">
    <property type="entry name" value="Methyltranfer_dom"/>
</dbReference>
<dbReference type="SUPFAM" id="SSF53335">
    <property type="entry name" value="S-adenosyl-L-methionine-dependent methyltransferases"/>
    <property type="match status" value="1"/>
</dbReference>
<dbReference type="Pfam" id="PF13679">
    <property type="entry name" value="Methyltransf_32"/>
    <property type="match status" value="1"/>
</dbReference>
<evidence type="ECO:0000313" key="2">
    <source>
        <dbReference type="EMBL" id="HJA71604.1"/>
    </source>
</evidence>
<dbReference type="CDD" id="cd02440">
    <property type="entry name" value="AdoMet_MTases"/>
    <property type="match status" value="1"/>
</dbReference>
<feature type="domain" description="Methyltransferase" evidence="1">
    <location>
        <begin position="162"/>
        <end position="299"/>
    </location>
</feature>